<dbReference type="SUPFAM" id="SSF63817">
    <property type="entry name" value="Sortase"/>
    <property type="match status" value="1"/>
</dbReference>
<feature type="region of interest" description="Disordered" evidence="2">
    <location>
        <begin position="28"/>
        <end position="67"/>
    </location>
</feature>
<sequence>MRPALPAAIALAASLVLSGCAVGATAPGAGATASDDRVASTPSSSPTPSAPPDVPPAPAPAPSVPLSDASLGAAATAPTVPPVRVEVPSLGIDISIAAESVDDTGALALPENPDVASWYRWGPSPWNPEGATVIASHVDSLEYGLGQFARLPDATAGTRISVTAADGRVADFEVQHVDLAEKDGIDWGQVFDREGPARLVLITCGGEFDYDTGHYRSNVIVTAVPVPAA</sequence>
<evidence type="ECO:0000256" key="2">
    <source>
        <dbReference type="SAM" id="MobiDB-lite"/>
    </source>
</evidence>
<name>A0AA42BUF2_9MICO</name>
<dbReference type="RefSeq" id="WP_259530465.1">
    <property type="nucleotide sequence ID" value="NZ_JANLCK010000011.1"/>
</dbReference>
<accession>A0AA42BUF2</accession>
<organism evidence="4 5">
    <name type="scientific">Herbiconiux oxytropis</name>
    <dbReference type="NCBI Taxonomy" id="2970915"/>
    <lineage>
        <taxon>Bacteria</taxon>
        <taxon>Bacillati</taxon>
        <taxon>Actinomycetota</taxon>
        <taxon>Actinomycetes</taxon>
        <taxon>Micrococcales</taxon>
        <taxon>Microbacteriaceae</taxon>
        <taxon>Herbiconiux</taxon>
    </lineage>
</organism>
<keyword evidence="3" id="KW-0732">Signal</keyword>
<dbReference type="Gene3D" id="2.40.260.10">
    <property type="entry name" value="Sortase"/>
    <property type="match status" value="1"/>
</dbReference>
<feature type="compositionally biased region" description="Low complexity" evidence="2">
    <location>
        <begin position="28"/>
        <end position="47"/>
    </location>
</feature>
<feature type="signal peptide" evidence="3">
    <location>
        <begin position="1"/>
        <end position="23"/>
    </location>
</feature>
<dbReference type="InterPro" id="IPR005754">
    <property type="entry name" value="Sortase"/>
</dbReference>
<dbReference type="Pfam" id="PF04203">
    <property type="entry name" value="Sortase"/>
    <property type="match status" value="1"/>
</dbReference>
<feature type="chain" id="PRO_5041342945" evidence="3">
    <location>
        <begin position="24"/>
        <end position="229"/>
    </location>
</feature>
<dbReference type="AlphaFoldDB" id="A0AA42BUF2"/>
<gene>
    <name evidence="4" type="ORF">N1028_16390</name>
</gene>
<keyword evidence="1" id="KW-0378">Hydrolase</keyword>
<dbReference type="PROSITE" id="PS51257">
    <property type="entry name" value="PROKAR_LIPOPROTEIN"/>
    <property type="match status" value="1"/>
</dbReference>
<dbReference type="GO" id="GO:0016787">
    <property type="term" value="F:hydrolase activity"/>
    <property type="evidence" value="ECO:0007669"/>
    <property type="project" value="UniProtKB-KW"/>
</dbReference>
<evidence type="ECO:0000313" key="4">
    <source>
        <dbReference type="EMBL" id="MCS5727475.1"/>
    </source>
</evidence>
<feature type="compositionally biased region" description="Pro residues" evidence="2">
    <location>
        <begin position="48"/>
        <end position="63"/>
    </location>
</feature>
<keyword evidence="5" id="KW-1185">Reference proteome</keyword>
<dbReference type="InterPro" id="IPR023365">
    <property type="entry name" value="Sortase_dom-sf"/>
</dbReference>
<evidence type="ECO:0000313" key="5">
    <source>
        <dbReference type="Proteomes" id="UP001165587"/>
    </source>
</evidence>
<evidence type="ECO:0000256" key="3">
    <source>
        <dbReference type="SAM" id="SignalP"/>
    </source>
</evidence>
<dbReference type="InterPro" id="IPR042001">
    <property type="entry name" value="Sortase_F"/>
</dbReference>
<reference evidence="4" key="1">
    <citation type="submission" date="2022-08" db="EMBL/GenBank/DDBJ databases">
        <authorList>
            <person name="Deng Y."/>
            <person name="Han X.-F."/>
            <person name="Zhang Y.-Q."/>
        </authorList>
    </citation>
    <scope>NUCLEOTIDE SEQUENCE</scope>
    <source>
        <strain evidence="4">CPCC 203407</strain>
    </source>
</reference>
<dbReference type="Proteomes" id="UP001165587">
    <property type="component" value="Unassembled WGS sequence"/>
</dbReference>
<proteinExistence type="predicted"/>
<protein>
    <submittedName>
        <fullName evidence="4">Class F sortase</fullName>
    </submittedName>
</protein>
<evidence type="ECO:0000256" key="1">
    <source>
        <dbReference type="ARBA" id="ARBA00022801"/>
    </source>
</evidence>
<dbReference type="CDD" id="cd05829">
    <property type="entry name" value="Sortase_F"/>
    <property type="match status" value="1"/>
</dbReference>
<comment type="caution">
    <text evidence="4">The sequence shown here is derived from an EMBL/GenBank/DDBJ whole genome shotgun (WGS) entry which is preliminary data.</text>
</comment>
<dbReference type="EMBL" id="JANLCK010000011">
    <property type="protein sequence ID" value="MCS5727475.1"/>
    <property type="molecule type" value="Genomic_DNA"/>
</dbReference>